<dbReference type="RefSeq" id="WP_292282382.1">
    <property type="nucleotide sequence ID" value="NZ_JBBMEU010000025.1"/>
</dbReference>
<evidence type="ECO:0000313" key="3">
    <source>
        <dbReference type="Proteomes" id="UP001433088"/>
    </source>
</evidence>
<keyword evidence="1" id="KW-0472">Membrane</keyword>
<keyword evidence="1" id="KW-0812">Transmembrane</keyword>
<accession>A0ABV1CVL5</accession>
<gene>
    <name evidence="2" type="ORF">WMO23_05510</name>
</gene>
<dbReference type="GO" id="GO:0016301">
    <property type="term" value="F:kinase activity"/>
    <property type="evidence" value="ECO:0007669"/>
    <property type="project" value="UniProtKB-KW"/>
</dbReference>
<dbReference type="InterPro" id="IPR032710">
    <property type="entry name" value="NTF2-like_dom_sf"/>
</dbReference>
<name>A0ABV1CVL5_9FIRM</name>
<dbReference type="SUPFAM" id="SSF54427">
    <property type="entry name" value="NTF2-like"/>
    <property type="match status" value="1"/>
</dbReference>
<organism evidence="2 3">
    <name type="scientific">Megasphaera intestinihominis</name>
    <dbReference type="NCBI Taxonomy" id="3133159"/>
    <lineage>
        <taxon>Bacteria</taxon>
        <taxon>Bacillati</taxon>
        <taxon>Bacillota</taxon>
        <taxon>Negativicutes</taxon>
        <taxon>Veillonellales</taxon>
        <taxon>Veillonellaceae</taxon>
        <taxon>Megasphaera</taxon>
    </lineage>
</organism>
<evidence type="ECO:0000256" key="1">
    <source>
        <dbReference type="SAM" id="Phobius"/>
    </source>
</evidence>
<keyword evidence="1" id="KW-1133">Transmembrane helix</keyword>
<keyword evidence="2" id="KW-0808">Transferase</keyword>
<feature type="transmembrane region" description="Helical" evidence="1">
    <location>
        <begin position="21"/>
        <end position="43"/>
    </location>
</feature>
<dbReference type="Proteomes" id="UP001433088">
    <property type="component" value="Unassembled WGS sequence"/>
</dbReference>
<evidence type="ECO:0000313" key="2">
    <source>
        <dbReference type="EMBL" id="MEQ2422188.1"/>
    </source>
</evidence>
<reference evidence="2 3" key="1">
    <citation type="submission" date="2024-03" db="EMBL/GenBank/DDBJ databases">
        <title>Human intestinal bacterial collection.</title>
        <authorList>
            <person name="Pauvert C."/>
            <person name="Hitch T.C.A."/>
            <person name="Clavel T."/>
        </authorList>
    </citation>
    <scope>NUCLEOTIDE SEQUENCE [LARGE SCALE GENOMIC DNA]</scope>
    <source>
        <strain evidence="2 3">CLA-AA-H81</strain>
    </source>
</reference>
<keyword evidence="2" id="KW-0418">Kinase</keyword>
<sequence length="143" mass="16503">MKTSSTRRSLIALARRILHSYFASSSLDLLLAYLAPDVVWLGAGREMSAEGRQRVGDIFRASANRLIPCVMSQETYRAKELTEDLWLVEGSCQLRADSSYKVYLQEYQRCTFIFTVKKRLSQLYHRFDVTNRTSLIHKFKGKA</sequence>
<dbReference type="EMBL" id="JBBMEU010000025">
    <property type="protein sequence ID" value="MEQ2422188.1"/>
    <property type="molecule type" value="Genomic_DNA"/>
</dbReference>
<proteinExistence type="predicted"/>
<keyword evidence="3" id="KW-1185">Reference proteome</keyword>
<protein>
    <submittedName>
        <fullName evidence="2">Histidine kinase</fullName>
    </submittedName>
</protein>
<comment type="caution">
    <text evidence="2">The sequence shown here is derived from an EMBL/GenBank/DDBJ whole genome shotgun (WGS) entry which is preliminary data.</text>
</comment>